<dbReference type="InterPro" id="IPR027555">
    <property type="entry name" value="Mo5U34_MeTrfas-like"/>
</dbReference>
<keyword evidence="5" id="KW-1185">Reference proteome</keyword>
<comment type="caution">
    <text evidence="4">The sequence shown here is derived from an EMBL/GenBank/DDBJ whole genome shotgun (WGS) entry which is preliminary data.</text>
</comment>
<dbReference type="SUPFAM" id="SSF53335">
    <property type="entry name" value="S-adenosyl-L-methionine-dependent methyltransferases"/>
    <property type="match status" value="1"/>
</dbReference>
<dbReference type="Proteomes" id="UP000295830">
    <property type="component" value="Unassembled WGS sequence"/>
</dbReference>
<dbReference type="EC" id="2.5.1.-" evidence="3"/>
<dbReference type="RefSeq" id="WP_166645998.1">
    <property type="nucleotide sequence ID" value="NZ_SOAX01000002.1"/>
</dbReference>
<reference evidence="4 5" key="1">
    <citation type="submission" date="2019-03" db="EMBL/GenBank/DDBJ databases">
        <title>Genomic Encyclopedia of Type Strains, Phase IV (KMG-IV): sequencing the most valuable type-strain genomes for metagenomic binning, comparative biology and taxonomic classification.</title>
        <authorList>
            <person name="Goeker M."/>
        </authorList>
    </citation>
    <scope>NUCLEOTIDE SEQUENCE [LARGE SCALE GENOMIC DNA]</scope>
    <source>
        <strain evidence="4 5">DSM 15505</strain>
    </source>
</reference>
<keyword evidence="4" id="KW-0489">Methyltransferase</keyword>
<dbReference type="GO" id="GO:0016765">
    <property type="term" value="F:transferase activity, transferring alkyl or aryl (other than methyl) groups"/>
    <property type="evidence" value="ECO:0007669"/>
    <property type="project" value="UniProtKB-UniRule"/>
</dbReference>
<feature type="binding site" evidence="3">
    <location>
        <position position="99"/>
    </location>
    <ligand>
        <name>carboxy-S-adenosyl-L-methionine</name>
        <dbReference type="ChEBI" id="CHEBI:134278"/>
    </ligand>
</feature>
<evidence type="ECO:0000256" key="3">
    <source>
        <dbReference type="HAMAP-Rule" id="MF_01590"/>
    </source>
</evidence>
<dbReference type="InterPro" id="IPR010017">
    <property type="entry name" value="CmoB"/>
</dbReference>
<comment type="similarity">
    <text evidence="3">Belongs to the class I-like SAM-binding methyltransferase superfamily. CmoB family.</text>
</comment>
<feature type="binding site" evidence="3">
    <location>
        <position position="209"/>
    </location>
    <ligand>
        <name>carboxy-S-adenosyl-L-methionine</name>
        <dbReference type="ChEBI" id="CHEBI:134278"/>
    </ligand>
</feature>
<evidence type="ECO:0000256" key="1">
    <source>
        <dbReference type="ARBA" id="ARBA00022679"/>
    </source>
</evidence>
<dbReference type="NCBIfam" id="TIGR00452">
    <property type="entry name" value="tRNA 5-methoxyuridine(34)/uridine 5-oxyacetic acid(34) synthase CmoB"/>
    <property type="match status" value="1"/>
</dbReference>
<feature type="binding site" evidence="3">
    <location>
        <position position="118"/>
    </location>
    <ligand>
        <name>carboxy-S-adenosyl-L-methionine</name>
        <dbReference type="ChEBI" id="CHEBI:134278"/>
    </ligand>
</feature>
<dbReference type="InterPro" id="IPR029063">
    <property type="entry name" value="SAM-dependent_MTases_sf"/>
</dbReference>
<dbReference type="EMBL" id="SOAX01000002">
    <property type="protein sequence ID" value="TDT43288.1"/>
    <property type="molecule type" value="Genomic_DNA"/>
</dbReference>
<dbReference type="GO" id="GO:0008168">
    <property type="term" value="F:methyltransferase activity"/>
    <property type="evidence" value="ECO:0007669"/>
    <property type="project" value="UniProtKB-KW"/>
</dbReference>
<comment type="catalytic activity">
    <reaction evidence="3">
        <text>carboxy-S-adenosyl-L-methionine + 5-hydroxyuridine(34) in tRNA = 5-carboxymethoxyuridine(34) in tRNA + S-adenosyl-L-homocysteine + H(+)</text>
        <dbReference type="Rhea" id="RHEA:52848"/>
        <dbReference type="Rhea" id="RHEA-COMP:13381"/>
        <dbReference type="Rhea" id="RHEA-COMP:13383"/>
        <dbReference type="ChEBI" id="CHEBI:15378"/>
        <dbReference type="ChEBI" id="CHEBI:57856"/>
        <dbReference type="ChEBI" id="CHEBI:134278"/>
        <dbReference type="ChEBI" id="CHEBI:136877"/>
        <dbReference type="ChEBI" id="CHEBI:136879"/>
    </reaction>
</comment>
<comment type="caution">
    <text evidence="3">Lacks conserved residue(s) required for the propagation of feature annotation.</text>
</comment>
<dbReference type="HAMAP" id="MF_01590">
    <property type="entry name" value="tRNA_carboxymethyltr_CmoB"/>
    <property type="match status" value="1"/>
</dbReference>
<keyword evidence="2 3" id="KW-0819">tRNA processing</keyword>
<keyword evidence="1 3" id="KW-0808">Transferase</keyword>
<dbReference type="Gene3D" id="3.40.50.150">
    <property type="entry name" value="Vaccinia Virus protein VP39"/>
    <property type="match status" value="1"/>
</dbReference>
<comment type="subunit">
    <text evidence="3">Homotetramer.</text>
</comment>
<sequence>MSDGFDWRSRYTPLLDWLADSDRHEWRSQVENRLERVFETSPHGDLPRWLAALTSLPAIPRVAADFQSPTVQLSSPEPLDNETFGQIESGLRGLMPWRKGPFEFFGVHVDTEWRSDWKWERIAPQLSPLEGRVVLDVGCGSGYHCWRMLGAGARRVIGIDPGILFLMQFLAVRDYLPSAPPADLLPLRMEDLPPNLSLFDTVFSLGVLYHRRSPLDHLLELKSALKPGGELVLETLVIEGGPTETLMPEDRYARMRNVWFIPSVEMLQRWLERTGFRKVRAVDVTPTTTEEQRSTDWMQFQSLPDFLDPRDPTLTIEGYPAPIRATLVAEKPA</sequence>
<comment type="function">
    <text evidence="3">Catalyzes carboxymethyl transfer from carboxy-S-adenosyl-L-methionine (Cx-SAM) to 5-hydroxyuridine (ho5U) to form 5-carboxymethoxyuridine (cmo5U) at position 34 in tRNAs.</text>
</comment>
<dbReference type="PANTHER" id="PTHR43464:SF95">
    <property type="entry name" value="TRNA U34 CARBOXYMETHYLTRANSFERASE"/>
    <property type="match status" value="1"/>
</dbReference>
<evidence type="ECO:0000313" key="4">
    <source>
        <dbReference type="EMBL" id="TDT43288.1"/>
    </source>
</evidence>
<dbReference type="AlphaFoldDB" id="A0A4V3ERF9"/>
<feature type="binding site" evidence="3">
    <location>
        <position position="324"/>
    </location>
    <ligand>
        <name>carboxy-S-adenosyl-L-methionine</name>
        <dbReference type="ChEBI" id="CHEBI:134278"/>
    </ligand>
</feature>
<dbReference type="Pfam" id="PF08003">
    <property type="entry name" value="Methyltransf_9"/>
    <property type="match status" value="1"/>
</dbReference>
<feature type="binding site" evidence="3">
    <location>
        <begin position="189"/>
        <end position="190"/>
    </location>
    <ligand>
        <name>carboxy-S-adenosyl-L-methionine</name>
        <dbReference type="ChEBI" id="CHEBI:134278"/>
    </ligand>
</feature>
<dbReference type="PANTHER" id="PTHR43464">
    <property type="entry name" value="METHYLTRANSFERASE"/>
    <property type="match status" value="1"/>
</dbReference>
<dbReference type="GO" id="GO:0002098">
    <property type="term" value="P:tRNA wobble uridine modification"/>
    <property type="evidence" value="ECO:0007669"/>
    <property type="project" value="InterPro"/>
</dbReference>
<feature type="binding site" evidence="3">
    <location>
        <position position="113"/>
    </location>
    <ligand>
        <name>carboxy-S-adenosyl-L-methionine</name>
        <dbReference type="ChEBI" id="CHEBI:134278"/>
    </ligand>
</feature>
<proteinExistence type="inferred from homology"/>
<evidence type="ECO:0000313" key="5">
    <source>
        <dbReference type="Proteomes" id="UP000295830"/>
    </source>
</evidence>
<accession>A0A4V3ERF9</accession>
<dbReference type="GO" id="GO:0032259">
    <property type="term" value="P:methylation"/>
    <property type="evidence" value="ECO:0007669"/>
    <property type="project" value="UniProtKB-KW"/>
</dbReference>
<dbReference type="CDD" id="cd02440">
    <property type="entry name" value="AdoMet_MTases"/>
    <property type="match status" value="1"/>
</dbReference>
<feature type="binding site" evidence="3">
    <location>
        <position position="138"/>
    </location>
    <ligand>
        <name>carboxy-S-adenosyl-L-methionine</name>
        <dbReference type="ChEBI" id="CHEBI:134278"/>
    </ligand>
</feature>
<dbReference type="NCBIfam" id="NF011650">
    <property type="entry name" value="PRK15068.1"/>
    <property type="match status" value="1"/>
</dbReference>
<name>A0A4V3ERF9_9GAMM</name>
<protein>
    <recommendedName>
        <fullName evidence="3">tRNA U34 carboxymethyltransferase</fullName>
        <ecNumber evidence="3">2.5.1.-</ecNumber>
    </recommendedName>
</protein>
<organism evidence="4 5">
    <name type="scientific">Halospina denitrificans</name>
    <dbReference type="NCBI Taxonomy" id="332522"/>
    <lineage>
        <taxon>Bacteria</taxon>
        <taxon>Pseudomonadati</taxon>
        <taxon>Pseudomonadota</taxon>
        <taxon>Gammaproteobacteria</taxon>
        <taxon>Halospina</taxon>
    </lineage>
</organism>
<evidence type="ECO:0000256" key="2">
    <source>
        <dbReference type="ARBA" id="ARBA00022694"/>
    </source>
</evidence>
<gene>
    <name evidence="3" type="primary">cmoB</name>
    <name evidence="4" type="ORF">DES49_1102</name>
</gene>